<evidence type="ECO:0000256" key="5">
    <source>
        <dbReference type="HAMAP-Rule" id="MF_01080"/>
    </source>
</evidence>
<dbReference type="InterPro" id="IPR015947">
    <property type="entry name" value="PUA-like_sf"/>
</dbReference>
<evidence type="ECO:0000313" key="9">
    <source>
        <dbReference type="EMBL" id="TKI08610.1"/>
    </source>
</evidence>
<dbReference type="RefSeq" id="WP_136987900.1">
    <property type="nucleotide sequence ID" value="NZ_SZPQ01000001.1"/>
</dbReference>
<gene>
    <name evidence="5 9" type="primary">truB</name>
    <name evidence="9" type="ORF">FCN80_00705</name>
</gene>
<reference evidence="9 10" key="1">
    <citation type="submission" date="2019-04" db="EMBL/GenBank/DDBJ databases">
        <authorList>
            <person name="Li M."/>
            <person name="Gao C."/>
        </authorList>
    </citation>
    <scope>NUCLEOTIDE SEQUENCE [LARGE SCALE GENOMIC DNA]</scope>
    <source>
        <strain evidence="9 10">BGMRC 2031</strain>
    </source>
</reference>
<dbReference type="Gene3D" id="3.30.2350.10">
    <property type="entry name" value="Pseudouridine synthase"/>
    <property type="match status" value="1"/>
</dbReference>
<dbReference type="Gene3D" id="2.30.130.10">
    <property type="entry name" value="PUA domain"/>
    <property type="match status" value="1"/>
</dbReference>
<comment type="similarity">
    <text evidence="2 5">Belongs to the pseudouridine synthase TruB family. Type 1 subfamily.</text>
</comment>
<keyword evidence="3 5" id="KW-0819">tRNA processing</keyword>
<dbReference type="GO" id="GO:0160148">
    <property type="term" value="F:tRNA pseudouridine(55) synthase activity"/>
    <property type="evidence" value="ECO:0007669"/>
    <property type="project" value="UniProtKB-EC"/>
</dbReference>
<feature type="active site" description="Nucleophile" evidence="5">
    <location>
        <position position="48"/>
    </location>
</feature>
<organism evidence="9 10">
    <name type="scientific">Martelella alba</name>
    <dbReference type="NCBI Taxonomy" id="2590451"/>
    <lineage>
        <taxon>Bacteria</taxon>
        <taxon>Pseudomonadati</taxon>
        <taxon>Pseudomonadota</taxon>
        <taxon>Alphaproteobacteria</taxon>
        <taxon>Hyphomicrobiales</taxon>
        <taxon>Aurantimonadaceae</taxon>
        <taxon>Martelella</taxon>
    </lineage>
</organism>
<dbReference type="Proteomes" id="UP000305202">
    <property type="component" value="Unassembled WGS sequence"/>
</dbReference>
<dbReference type="EMBL" id="SZPQ01000001">
    <property type="protein sequence ID" value="TKI08610.1"/>
    <property type="molecule type" value="Genomic_DNA"/>
</dbReference>
<dbReference type="InterPro" id="IPR002501">
    <property type="entry name" value="PsdUridine_synth_N"/>
</dbReference>
<dbReference type="Pfam" id="PF16198">
    <property type="entry name" value="TruB_C_2"/>
    <property type="match status" value="1"/>
</dbReference>
<dbReference type="PANTHER" id="PTHR13767">
    <property type="entry name" value="TRNA-PSEUDOURIDINE SYNTHASE"/>
    <property type="match status" value="1"/>
</dbReference>
<dbReference type="PANTHER" id="PTHR13767:SF2">
    <property type="entry name" value="PSEUDOURIDYLATE SYNTHASE TRUB1"/>
    <property type="match status" value="1"/>
</dbReference>
<dbReference type="Pfam" id="PF09157">
    <property type="entry name" value="TruB-C_2"/>
    <property type="match status" value="1"/>
</dbReference>
<evidence type="ECO:0000256" key="4">
    <source>
        <dbReference type="ARBA" id="ARBA00023235"/>
    </source>
</evidence>
<comment type="catalytic activity">
    <reaction evidence="1 5">
        <text>uridine(55) in tRNA = pseudouridine(55) in tRNA</text>
        <dbReference type="Rhea" id="RHEA:42532"/>
        <dbReference type="Rhea" id="RHEA-COMP:10101"/>
        <dbReference type="Rhea" id="RHEA-COMP:10102"/>
        <dbReference type="ChEBI" id="CHEBI:65314"/>
        <dbReference type="ChEBI" id="CHEBI:65315"/>
        <dbReference type="EC" id="5.4.99.25"/>
    </reaction>
</comment>
<evidence type="ECO:0000313" key="10">
    <source>
        <dbReference type="Proteomes" id="UP000305202"/>
    </source>
</evidence>
<feature type="domain" description="tRNA pseudouridylate synthase B C-terminal" evidence="8">
    <location>
        <begin position="181"/>
        <end position="246"/>
    </location>
</feature>
<evidence type="ECO:0000256" key="3">
    <source>
        <dbReference type="ARBA" id="ARBA00022694"/>
    </source>
</evidence>
<feature type="domain" description="Pseudouridine synthase II N-terminal" evidence="6">
    <location>
        <begin position="33"/>
        <end position="180"/>
    </location>
</feature>
<proteinExistence type="inferred from homology"/>
<evidence type="ECO:0000259" key="7">
    <source>
        <dbReference type="Pfam" id="PF09157"/>
    </source>
</evidence>
<dbReference type="SUPFAM" id="SSF88697">
    <property type="entry name" value="PUA domain-like"/>
    <property type="match status" value="1"/>
</dbReference>
<evidence type="ECO:0000259" key="6">
    <source>
        <dbReference type="Pfam" id="PF01509"/>
    </source>
</evidence>
<sequence length="315" mass="34222">MGRPSRRGRDINGIVLLDKPQGLSSNDLLQKVKRLYQANKAGHTGALDPLATGMLPICLGEATKFSQHLLDADKCYRVIARLGQRTDTSDAEGTVVSERPVAFDRDRLEQALQCFRGETLQVPSMYSALKHQGRPLYEYARKGIVVEREARPITLYRLDLIRWDGDCLELEIHCSKGTYIRTVIDDLGEMLGCGAHVAMLRRLSVAGYPAERMVTLAQLQTLAGADCPDGGPAALDRLLLPMDSAVAAMPEVNLPPVAAGCARQGQTVTAPLDAMPGDATLVRLTEGPARRFFGVGEIIGPGRIAPRRLVAEDRG</sequence>
<name>A0ABY2SQW3_9HYPH</name>
<protein>
    <recommendedName>
        <fullName evidence="5">tRNA pseudouridine synthase B</fullName>
        <ecNumber evidence="5">5.4.99.25</ecNumber>
    </recommendedName>
    <alternativeName>
        <fullName evidence="5">tRNA pseudouridine(55) synthase</fullName>
        <shortName evidence="5">Psi55 synthase</shortName>
    </alternativeName>
    <alternativeName>
        <fullName evidence="5">tRNA pseudouridylate synthase</fullName>
    </alternativeName>
    <alternativeName>
        <fullName evidence="5">tRNA-uridine isomerase</fullName>
    </alternativeName>
</protein>
<dbReference type="CDD" id="cd02573">
    <property type="entry name" value="PseudoU_synth_EcTruB"/>
    <property type="match status" value="1"/>
</dbReference>
<dbReference type="NCBIfam" id="TIGR00431">
    <property type="entry name" value="TruB"/>
    <property type="match status" value="1"/>
</dbReference>
<dbReference type="EC" id="5.4.99.25" evidence="5"/>
<keyword evidence="4 5" id="KW-0413">Isomerase</keyword>
<evidence type="ECO:0000256" key="1">
    <source>
        <dbReference type="ARBA" id="ARBA00000385"/>
    </source>
</evidence>
<keyword evidence="10" id="KW-1185">Reference proteome</keyword>
<dbReference type="HAMAP" id="MF_01080">
    <property type="entry name" value="TruB_bact"/>
    <property type="match status" value="1"/>
</dbReference>
<dbReference type="SUPFAM" id="SSF55120">
    <property type="entry name" value="Pseudouridine synthase"/>
    <property type="match status" value="1"/>
</dbReference>
<dbReference type="InterPro" id="IPR020103">
    <property type="entry name" value="PsdUridine_synth_cat_dom_sf"/>
</dbReference>
<accession>A0ABY2SQW3</accession>
<dbReference type="Pfam" id="PF01509">
    <property type="entry name" value="TruB_N"/>
    <property type="match status" value="1"/>
</dbReference>
<comment type="function">
    <text evidence="5">Responsible for synthesis of pseudouridine from uracil-55 in the psi GC loop of transfer RNAs.</text>
</comment>
<feature type="domain" description="tRNA pseudouridine synthase II TruB subfamily 1 C-terminal" evidence="7">
    <location>
        <begin position="250"/>
        <end position="310"/>
    </location>
</feature>
<dbReference type="InterPro" id="IPR014780">
    <property type="entry name" value="tRNA_psdUridine_synth_TruB"/>
</dbReference>
<dbReference type="CDD" id="cd21152">
    <property type="entry name" value="PUA_TruB_bacterial"/>
    <property type="match status" value="1"/>
</dbReference>
<evidence type="ECO:0000256" key="2">
    <source>
        <dbReference type="ARBA" id="ARBA00005642"/>
    </source>
</evidence>
<dbReference type="InterPro" id="IPR032819">
    <property type="entry name" value="TruB_C"/>
</dbReference>
<evidence type="ECO:0000259" key="8">
    <source>
        <dbReference type="Pfam" id="PF16198"/>
    </source>
</evidence>
<dbReference type="InterPro" id="IPR036974">
    <property type="entry name" value="PUA_sf"/>
</dbReference>
<comment type="caution">
    <text evidence="9">The sequence shown here is derived from an EMBL/GenBank/DDBJ whole genome shotgun (WGS) entry which is preliminary data.</text>
</comment>
<dbReference type="InterPro" id="IPR015240">
    <property type="entry name" value="tRNA_sdUridine_synth_fam1_C"/>
</dbReference>